<comment type="caution">
    <text evidence="2">The sequence shown here is derived from an EMBL/GenBank/DDBJ whole genome shotgun (WGS) entry which is preliminary data.</text>
</comment>
<protein>
    <submittedName>
        <fullName evidence="2">Uncharacterized protein</fullName>
    </submittedName>
</protein>
<evidence type="ECO:0000313" key="3">
    <source>
        <dbReference type="Proteomes" id="UP001058974"/>
    </source>
</evidence>
<dbReference type="EMBL" id="JAMSHJ010000002">
    <property type="protein sequence ID" value="KAI5435635.1"/>
    <property type="molecule type" value="Genomic_DNA"/>
</dbReference>
<gene>
    <name evidence="2" type="ORF">KIW84_022158</name>
</gene>
<organism evidence="2 3">
    <name type="scientific">Pisum sativum</name>
    <name type="common">Garden pea</name>
    <name type="synonym">Lathyrus oleraceus</name>
    <dbReference type="NCBI Taxonomy" id="3888"/>
    <lineage>
        <taxon>Eukaryota</taxon>
        <taxon>Viridiplantae</taxon>
        <taxon>Streptophyta</taxon>
        <taxon>Embryophyta</taxon>
        <taxon>Tracheophyta</taxon>
        <taxon>Spermatophyta</taxon>
        <taxon>Magnoliopsida</taxon>
        <taxon>eudicotyledons</taxon>
        <taxon>Gunneridae</taxon>
        <taxon>Pentapetalae</taxon>
        <taxon>rosids</taxon>
        <taxon>fabids</taxon>
        <taxon>Fabales</taxon>
        <taxon>Fabaceae</taxon>
        <taxon>Papilionoideae</taxon>
        <taxon>50 kb inversion clade</taxon>
        <taxon>NPAAA clade</taxon>
        <taxon>Hologalegina</taxon>
        <taxon>IRL clade</taxon>
        <taxon>Fabeae</taxon>
        <taxon>Lathyrus</taxon>
    </lineage>
</organism>
<feature type="compositionally biased region" description="Pro residues" evidence="1">
    <location>
        <begin position="13"/>
        <end position="50"/>
    </location>
</feature>
<sequence>MFSLMESKKQFPRSPPYPFVITDYPPPPPPPPPPYPTSPHMTPPSPPVTSTPPSTNIGLISGVSATGVVVLIIMSVIDLSLPSDTFNLKDWEINYIQKGQSDQIIDSHLIIGDINPDSLKRFMEIAERCVVDHGADRPSMGDFFGIWSVAFNFKKRLFMVCPLKIILTV</sequence>
<dbReference type="Gene3D" id="1.10.510.10">
    <property type="entry name" value="Transferase(Phosphotransferase) domain 1"/>
    <property type="match status" value="1"/>
</dbReference>
<dbReference type="Proteomes" id="UP001058974">
    <property type="component" value="Chromosome 2"/>
</dbReference>
<dbReference type="AlphaFoldDB" id="A0A9D5B9L1"/>
<reference evidence="2 3" key="1">
    <citation type="journal article" date="2022" name="Nat. Genet.">
        <title>Improved pea reference genome and pan-genome highlight genomic features and evolutionary characteristics.</title>
        <authorList>
            <person name="Yang T."/>
            <person name="Liu R."/>
            <person name="Luo Y."/>
            <person name="Hu S."/>
            <person name="Wang D."/>
            <person name="Wang C."/>
            <person name="Pandey M.K."/>
            <person name="Ge S."/>
            <person name="Xu Q."/>
            <person name="Li N."/>
            <person name="Li G."/>
            <person name="Huang Y."/>
            <person name="Saxena R.K."/>
            <person name="Ji Y."/>
            <person name="Li M."/>
            <person name="Yan X."/>
            <person name="He Y."/>
            <person name="Liu Y."/>
            <person name="Wang X."/>
            <person name="Xiang C."/>
            <person name="Varshney R.K."/>
            <person name="Ding H."/>
            <person name="Gao S."/>
            <person name="Zong X."/>
        </authorList>
    </citation>
    <scope>NUCLEOTIDE SEQUENCE [LARGE SCALE GENOMIC DNA]</scope>
    <source>
        <strain evidence="2 3">cv. Zhongwan 6</strain>
    </source>
</reference>
<accession>A0A9D5B9L1</accession>
<dbReference type="Gramene" id="Psat02G0215800-T1">
    <property type="protein sequence ID" value="KAI5435635.1"/>
    <property type="gene ID" value="KIW84_022158"/>
</dbReference>
<dbReference type="SUPFAM" id="SSF101447">
    <property type="entry name" value="Formin homology 2 domain (FH2 domain)"/>
    <property type="match status" value="1"/>
</dbReference>
<name>A0A9D5B9L1_PEA</name>
<keyword evidence="3" id="KW-1185">Reference proteome</keyword>
<evidence type="ECO:0000256" key="1">
    <source>
        <dbReference type="SAM" id="MobiDB-lite"/>
    </source>
</evidence>
<proteinExistence type="predicted"/>
<evidence type="ECO:0000313" key="2">
    <source>
        <dbReference type="EMBL" id="KAI5435635.1"/>
    </source>
</evidence>
<feature type="region of interest" description="Disordered" evidence="1">
    <location>
        <begin position="1"/>
        <end position="53"/>
    </location>
</feature>